<gene>
    <name evidence="2" type="primary">forf</name>
</gene>
<accession>F4ZFQ4</accession>
<keyword evidence="2" id="KW-0496">Mitochondrion</keyword>
<evidence type="ECO:0000256" key="1">
    <source>
        <dbReference type="SAM" id="MobiDB-lite"/>
    </source>
</evidence>
<name>F4ZFQ4_9BIVA</name>
<sequence length="98" mass="10992">MHLATNYKILVMKTKAWIMNILHHKPTQKLITTLVLMLLLMIILPNLTHTTPEKGFLIKLSLTDNPLEKNKPVNTPSTPTGYHPLKSSPASTNISNKP</sequence>
<dbReference type="AlphaFoldDB" id="F4ZFQ4"/>
<feature type="compositionally biased region" description="Polar residues" evidence="1">
    <location>
        <begin position="88"/>
        <end position="98"/>
    </location>
</feature>
<organism evidence="2">
    <name type="scientific">Truncilla macrodon</name>
    <dbReference type="NCBI Taxonomy" id="1009867"/>
    <lineage>
        <taxon>Eukaryota</taxon>
        <taxon>Metazoa</taxon>
        <taxon>Spiralia</taxon>
        <taxon>Lophotrochozoa</taxon>
        <taxon>Mollusca</taxon>
        <taxon>Bivalvia</taxon>
        <taxon>Autobranchia</taxon>
        <taxon>Heteroconchia</taxon>
        <taxon>Palaeoheterodonta</taxon>
        <taxon>Unionida</taxon>
        <taxon>Unionoidea</taxon>
        <taxon>Unionidae</taxon>
        <taxon>Ambleminae</taxon>
        <taxon>Lampsilini</taxon>
        <taxon>Truncilla</taxon>
    </lineage>
</organism>
<feature type="region of interest" description="Disordered" evidence="1">
    <location>
        <begin position="66"/>
        <end position="98"/>
    </location>
</feature>
<proteinExistence type="predicted"/>
<evidence type="ECO:0000313" key="2">
    <source>
        <dbReference type="EMBL" id="AEC14137.1"/>
    </source>
</evidence>
<dbReference type="EMBL" id="HM849478">
    <property type="protein sequence ID" value="AEC14137.1"/>
    <property type="molecule type" value="Genomic_DNA"/>
</dbReference>
<protein>
    <submittedName>
        <fullName evidence="2">Female-specific orf protein</fullName>
    </submittedName>
</protein>
<geneLocation type="mitochondrion" evidence="2"/>
<reference evidence="2" key="1">
    <citation type="journal article" date="2011" name="Mol. Biol. Evol.">
        <title>Novel protein genes in animal mtDNA: a new sex determination system in freshwater mussels (Bivalvia: Unionoida)?</title>
        <authorList>
            <person name="Breton S."/>
            <person name="Stewart D.T."/>
            <person name="Shepardson S."/>
            <person name="Trdan R.J."/>
            <person name="Bogan A.E."/>
            <person name="Chapman E.G."/>
            <person name="Ruminas A.J."/>
            <person name="Piontkivska H."/>
            <person name="Hoeh W.R."/>
        </authorList>
    </citation>
    <scope>NUCLEOTIDE SEQUENCE</scope>
    <source>
        <strain evidence="2">90</strain>
    </source>
</reference>